<evidence type="ECO:0000256" key="2">
    <source>
        <dbReference type="ARBA" id="ARBA00022695"/>
    </source>
</evidence>
<name>A0A5K7Z8W4_9BACT</name>
<gene>
    <name evidence="12" type="ORF">DSCW_57030</name>
</gene>
<keyword evidence="8" id="KW-0051">Antiviral defense</keyword>
<protein>
    <recommendedName>
        <fullName evidence="9">Cyclic GMP-AMP synthase</fullName>
    </recommendedName>
</protein>
<feature type="domain" description="Cyclic GMP-AMP synthase DncV-like nucleotidyltransferase" evidence="11">
    <location>
        <begin position="54"/>
        <end position="140"/>
    </location>
</feature>
<dbReference type="OrthoDB" id="1118920at2"/>
<dbReference type="InterPro" id="IPR048445">
    <property type="entry name" value="DncV-like_NTFase"/>
</dbReference>
<reference evidence="12 13" key="1">
    <citation type="submission" date="2019-11" db="EMBL/GenBank/DDBJ databases">
        <title>Comparative genomics of hydrocarbon-degrading Desulfosarcina strains.</title>
        <authorList>
            <person name="Watanabe M."/>
            <person name="Kojima H."/>
            <person name="Fukui M."/>
        </authorList>
    </citation>
    <scope>NUCLEOTIDE SEQUENCE [LARGE SCALE GENOMIC DNA]</scope>
    <source>
        <strain evidence="12 13">PP31</strain>
    </source>
</reference>
<evidence type="ECO:0000313" key="12">
    <source>
        <dbReference type="EMBL" id="BBO78286.1"/>
    </source>
</evidence>
<evidence type="ECO:0000256" key="5">
    <source>
        <dbReference type="ARBA" id="ARBA00022840"/>
    </source>
</evidence>
<dbReference type="GO" id="GO:0046872">
    <property type="term" value="F:metal ion binding"/>
    <property type="evidence" value="ECO:0007669"/>
    <property type="project" value="UniProtKB-KW"/>
</dbReference>
<evidence type="ECO:0000256" key="3">
    <source>
        <dbReference type="ARBA" id="ARBA00022723"/>
    </source>
</evidence>
<dbReference type="GO" id="GO:0051607">
    <property type="term" value="P:defense response to virus"/>
    <property type="evidence" value="ECO:0007669"/>
    <property type="project" value="UniProtKB-KW"/>
</dbReference>
<dbReference type="EMBL" id="AP021875">
    <property type="protein sequence ID" value="BBO78286.1"/>
    <property type="molecule type" value="Genomic_DNA"/>
</dbReference>
<keyword evidence="1 12" id="KW-0808">Transferase</keyword>
<dbReference type="GO" id="GO:0009117">
    <property type="term" value="P:nucleotide metabolic process"/>
    <property type="evidence" value="ECO:0007669"/>
    <property type="project" value="UniProtKB-KW"/>
</dbReference>
<proteinExistence type="predicted"/>
<sequence>MNDEIKFRYNQFLENLSDRLDIPPSKYQQAVERYQAVGKWLNEGEYEGSDGLPSIYPQGSFRLGTVVRPLRDGKEADYDIDLVCRLAFAKGNIIPEKIKHMAGRRLKENGRYKPMLGKEGKRCWTLHYAEADGVGFHMDILPAAYEKAKFIQALIQSGIPEHLAMEAIAITHKDHGEYDWLSSNPAGYAQWFDSVKQVALERIAKREKQLILESTDTLYANVDAVPDQLVRTPLQRVIQILKRHRDARFAGHSLEDCKPISMIITTLAARFYNNEVDLYSTLENVVRQLSAHARLLNPGYILEMAESDFRYIQRNADGTWYIPNPVNPEENFADRWHEDNNRRAKAFFQWVAWVAQDLLDVLKASSMPEIGESMQKIFGEKITRDASTGVFVLGAPAVVSANRHQERHVEIKKPLKPYGHRFEN</sequence>
<evidence type="ECO:0000256" key="8">
    <source>
        <dbReference type="ARBA" id="ARBA00023118"/>
    </source>
</evidence>
<evidence type="ECO:0000259" key="11">
    <source>
        <dbReference type="Pfam" id="PF21654"/>
    </source>
</evidence>
<keyword evidence="6" id="KW-0460">Magnesium</keyword>
<keyword evidence="3" id="KW-0479">Metal-binding</keyword>
<keyword evidence="2" id="KW-0548">Nucleotidyltransferase</keyword>
<accession>A0A5K7Z8W4</accession>
<dbReference type="Pfam" id="PF21654">
    <property type="entry name" value="DncV-like_NTFase"/>
    <property type="match status" value="1"/>
</dbReference>
<evidence type="ECO:0000256" key="4">
    <source>
        <dbReference type="ARBA" id="ARBA00022741"/>
    </source>
</evidence>
<evidence type="ECO:0000256" key="10">
    <source>
        <dbReference type="ARBA" id="ARBA00048304"/>
    </source>
</evidence>
<evidence type="ECO:0000256" key="9">
    <source>
        <dbReference type="ARBA" id="ARBA00044145"/>
    </source>
</evidence>
<keyword evidence="4" id="KW-0547">Nucleotide-binding</keyword>
<comment type="catalytic activity">
    <reaction evidence="10">
        <text>GTP + ATP = 3',3'-cGAMP + 2 diphosphate</text>
        <dbReference type="Rhea" id="RHEA:35647"/>
        <dbReference type="ChEBI" id="CHEBI:30616"/>
        <dbReference type="ChEBI" id="CHEBI:33019"/>
        <dbReference type="ChEBI" id="CHEBI:37565"/>
        <dbReference type="ChEBI" id="CHEBI:71501"/>
    </reaction>
    <physiologicalReaction direction="left-to-right" evidence="10">
        <dbReference type="Rhea" id="RHEA:35648"/>
    </physiologicalReaction>
</comment>
<dbReference type="RefSeq" id="WP_155306939.1">
    <property type="nucleotide sequence ID" value="NZ_AP021875.1"/>
</dbReference>
<evidence type="ECO:0000313" key="13">
    <source>
        <dbReference type="Proteomes" id="UP000427769"/>
    </source>
</evidence>
<dbReference type="InterPro" id="IPR006116">
    <property type="entry name" value="NT_2-5OAS_ClassI-CCAase"/>
</dbReference>
<dbReference type="CDD" id="cd05400">
    <property type="entry name" value="NT_2-5OAS_ClassI-CCAase"/>
    <property type="match status" value="1"/>
</dbReference>
<dbReference type="KEGG" id="dwd:DSCW_57030"/>
<keyword evidence="13" id="KW-1185">Reference proteome</keyword>
<keyword evidence="5" id="KW-0067">ATP-binding</keyword>
<dbReference type="GO" id="GO:0016779">
    <property type="term" value="F:nucleotidyltransferase activity"/>
    <property type="evidence" value="ECO:0007669"/>
    <property type="project" value="UniProtKB-KW"/>
</dbReference>
<dbReference type="AlphaFoldDB" id="A0A5K7Z8W4"/>
<evidence type="ECO:0000256" key="6">
    <source>
        <dbReference type="ARBA" id="ARBA00022842"/>
    </source>
</evidence>
<dbReference type="Proteomes" id="UP000427769">
    <property type="component" value="Chromosome"/>
</dbReference>
<evidence type="ECO:0000256" key="1">
    <source>
        <dbReference type="ARBA" id="ARBA00022679"/>
    </source>
</evidence>
<keyword evidence="7" id="KW-0546">Nucleotide metabolism</keyword>
<organism evidence="12 13">
    <name type="scientific">Desulfosarcina widdelii</name>
    <dbReference type="NCBI Taxonomy" id="947919"/>
    <lineage>
        <taxon>Bacteria</taxon>
        <taxon>Pseudomonadati</taxon>
        <taxon>Thermodesulfobacteriota</taxon>
        <taxon>Desulfobacteria</taxon>
        <taxon>Desulfobacterales</taxon>
        <taxon>Desulfosarcinaceae</taxon>
        <taxon>Desulfosarcina</taxon>
    </lineage>
</organism>
<evidence type="ECO:0000256" key="7">
    <source>
        <dbReference type="ARBA" id="ARBA00023080"/>
    </source>
</evidence>
<dbReference type="GO" id="GO:0005524">
    <property type="term" value="F:ATP binding"/>
    <property type="evidence" value="ECO:0007669"/>
    <property type="project" value="UniProtKB-KW"/>
</dbReference>